<dbReference type="Proteomes" id="UP001341245">
    <property type="component" value="Unassembled WGS sequence"/>
</dbReference>
<feature type="domain" description="Nrap protein" evidence="12">
    <location>
        <begin position="1022"/>
        <end position="1147"/>
    </location>
</feature>
<sequence length="1151" mass="127657">MAVPSSKRRKLSHSPSPVEDDEVSIASGSQVDDLEEDDMSQDDDMEDADIGAEDLDDDEEEEDEDEQESEDEEQQQEEVKKNKDNKTKPKSNKSQASSLEASSAAYTGGTFKSNMFKLQVDQMLSNIRPRQGKREATAADALHKIKKQIDAIPTRDALPLLQAERDMIKKSKVAIPFPEPRPAHDVKYKLAYEKPQNINVVGSFPLKLSLRDRQAPLSIDMVVTMPKSLIQEKDYLNHRYFYKRAYYLACIAAGLQSSLKQFTFRFVNFRNNPLHPVLLVQAKESSSENNWRINIIPGIPEGTFADNKLLPNKNCVRPAQSGDDEQTQDLPATPFYNASVQADSHITSYLKLLHASSTACEGYTDACMLGRVWLRQRGLASETNNGGFGNFEWAATMANLLRTGAGSGKPVLSSGYSSYQLFKATLQYIAVKDLAKEPALLDAAGTVLTSENGRPILYDGARGQNILYKMTAWSYQHLRAEARTTLKMLGDNLFDQFDSAFILRSDNILKRYDLAVRVPCSALTSDASEDQHTLQRYAKMYSVFNQGLGDRATQIVIHSPDHEAWALGSARPNMERKGEVSVAINLDSANASRAVDHGPAAEQKKEAAAFRKFWGEKAELRRFRDGSILESLVWATNSGMSIIQQILTFLLYRHFGQSAAASAVFSGDECAKLIKQSNGLAAFQPLMEAFKTLESDIRGMDDLPLTIRSILAADSQLRYSSVEPPMSSQQQMKRPADVVLQFEGSGRWPDDLVAIQRTKIAFLLKIGELFESTQEGVTSRIGLENEGEDILNQAFLDVIYPTGFSFRIRIHHDREQTLVERILKSQSAAPSEKEAAAVALATYKRVFIKSPAHTQALQKLCTRYPVLSPTVRVLKKWFSEHLLSNHFSEEVIELFAVHTFTRPWPYNTPSSTQAAFLRALSFLSRFDWRTDPLIVDLGGDLNADNVAAATTRFEAWRKLDPALNRVVLFVASSNDLEGTTWTDGTPAKVVCGRMTALAKAATAEVEAKSLSLDIETLFVSPLGDYDFVIHLNPAYTTTKSKAASGKYKNLAIAEETNAELVDYAPTDAFFHELQSVYGQSLALFYGGAGSTTIAGLWSPVTAARAWKVNLAYSTVPVKKGEEVIAEINKTGVLAEMARLGGELVKKIEANR</sequence>
<evidence type="ECO:0000313" key="14">
    <source>
        <dbReference type="Proteomes" id="UP001341245"/>
    </source>
</evidence>
<evidence type="ECO:0000256" key="6">
    <source>
        <dbReference type="SAM" id="MobiDB-lite"/>
    </source>
</evidence>
<dbReference type="Pfam" id="PF03813">
    <property type="entry name" value="Nrap"/>
    <property type="match status" value="1"/>
</dbReference>
<evidence type="ECO:0000256" key="4">
    <source>
        <dbReference type="ARBA" id="ARBA00023242"/>
    </source>
</evidence>
<evidence type="ECO:0000256" key="1">
    <source>
        <dbReference type="ARBA" id="ARBA00004604"/>
    </source>
</evidence>
<dbReference type="InterPro" id="IPR035367">
    <property type="entry name" value="Nrap_D2"/>
</dbReference>
<evidence type="ECO:0000256" key="2">
    <source>
        <dbReference type="ARBA" id="ARBA00006674"/>
    </source>
</evidence>
<evidence type="ECO:0000259" key="10">
    <source>
        <dbReference type="Pfam" id="PF17405"/>
    </source>
</evidence>
<feature type="region of interest" description="Disordered" evidence="6">
    <location>
        <begin position="1"/>
        <end position="101"/>
    </location>
</feature>
<gene>
    <name evidence="13" type="ORF">QM012_007552</name>
</gene>
<organism evidence="13 14">
    <name type="scientific">Aureobasidium pullulans</name>
    <name type="common">Black yeast</name>
    <name type="synonym">Pullularia pullulans</name>
    <dbReference type="NCBI Taxonomy" id="5580"/>
    <lineage>
        <taxon>Eukaryota</taxon>
        <taxon>Fungi</taxon>
        <taxon>Dikarya</taxon>
        <taxon>Ascomycota</taxon>
        <taxon>Pezizomycotina</taxon>
        <taxon>Dothideomycetes</taxon>
        <taxon>Dothideomycetidae</taxon>
        <taxon>Dothideales</taxon>
        <taxon>Saccotheciaceae</taxon>
        <taxon>Aureobasidium</taxon>
    </lineage>
</organism>
<keyword evidence="5" id="KW-0690">Ribosome biogenesis</keyword>
<dbReference type="PANTHER" id="PTHR17972:SF0">
    <property type="entry name" value="NUCLEOLAR PROTEIN 6"/>
    <property type="match status" value="1"/>
</dbReference>
<feature type="domain" description="Nrap protein" evidence="7">
    <location>
        <begin position="219"/>
        <end position="357"/>
    </location>
</feature>
<keyword evidence="3 5" id="KW-0694">RNA-binding</keyword>
<dbReference type="InterPro" id="IPR035368">
    <property type="entry name" value="Nrap_D3"/>
</dbReference>
<evidence type="ECO:0000259" key="7">
    <source>
        <dbReference type="Pfam" id="PF03813"/>
    </source>
</evidence>
<feature type="compositionally biased region" description="Basic residues" evidence="6">
    <location>
        <begin position="1"/>
        <end position="12"/>
    </location>
</feature>
<dbReference type="Pfam" id="PF17404">
    <property type="entry name" value="Nrap_D3"/>
    <property type="match status" value="1"/>
</dbReference>
<comment type="caution">
    <text evidence="13">The sequence shown here is derived from an EMBL/GenBank/DDBJ whole genome shotgun (WGS) entry which is preliminary data.</text>
</comment>
<comment type="similarity">
    <text evidence="2 5">Belongs to the NRAP family.</text>
</comment>
<dbReference type="InterPro" id="IPR005554">
    <property type="entry name" value="NOL6/Upt22"/>
</dbReference>
<dbReference type="Pfam" id="PF17403">
    <property type="entry name" value="Nrap_D2"/>
    <property type="match status" value="1"/>
</dbReference>
<evidence type="ECO:0000256" key="3">
    <source>
        <dbReference type="ARBA" id="ARBA00022884"/>
    </source>
</evidence>
<evidence type="ECO:0000259" key="9">
    <source>
        <dbReference type="Pfam" id="PF17404"/>
    </source>
</evidence>
<keyword evidence="4 5" id="KW-0539">Nucleus</keyword>
<reference evidence="13 14" key="1">
    <citation type="submission" date="2023-11" db="EMBL/GenBank/DDBJ databases">
        <title>Draft genome sequence and annotation of the polyextremotolerant black yeast-like fungus Aureobasidium pullulans NRRL 62042.</title>
        <authorList>
            <person name="Dielentheis-Frenken M.R.E."/>
            <person name="Wibberg D."/>
            <person name="Blank L.M."/>
            <person name="Tiso T."/>
        </authorList>
    </citation>
    <scope>NUCLEOTIDE SEQUENCE [LARGE SCALE GENOMIC DNA]</scope>
    <source>
        <strain evidence="13 14">NRRL 62042</strain>
    </source>
</reference>
<feature type="domain" description="Nrap protein" evidence="11">
    <location>
        <begin position="864"/>
        <end position="1019"/>
    </location>
</feature>
<dbReference type="InterPro" id="IPR035371">
    <property type="entry name" value="Nrap_D6"/>
</dbReference>
<keyword evidence="5" id="KW-0698">rRNA processing</keyword>
<dbReference type="Pfam" id="PF17406">
    <property type="entry name" value="Nrap_D5"/>
    <property type="match status" value="1"/>
</dbReference>
<dbReference type="Pfam" id="PF17405">
    <property type="entry name" value="Nrap_D4"/>
    <property type="match status" value="1"/>
</dbReference>
<name>A0ABR0TN94_AURPU</name>
<dbReference type="Gene3D" id="3.30.70.3030">
    <property type="match status" value="1"/>
</dbReference>
<feature type="domain" description="Nrap protein" evidence="10">
    <location>
        <begin position="676"/>
        <end position="862"/>
    </location>
</feature>
<dbReference type="Pfam" id="PF17407">
    <property type="entry name" value="Nrap_D6"/>
    <property type="match status" value="1"/>
</dbReference>
<accession>A0ABR0TN94</accession>
<evidence type="ECO:0000256" key="5">
    <source>
        <dbReference type="RuleBase" id="RU364032"/>
    </source>
</evidence>
<feature type="compositionally biased region" description="Basic and acidic residues" evidence="6">
    <location>
        <begin position="77"/>
        <end position="87"/>
    </location>
</feature>
<dbReference type="Gene3D" id="1.10.1410.10">
    <property type="match status" value="1"/>
</dbReference>
<feature type="domain" description="Nrap protein" evidence="8">
    <location>
        <begin position="364"/>
        <end position="503"/>
    </location>
</feature>
<dbReference type="InterPro" id="IPR035370">
    <property type="entry name" value="Nrap_D5"/>
</dbReference>
<evidence type="ECO:0000313" key="13">
    <source>
        <dbReference type="EMBL" id="KAK6005910.1"/>
    </source>
</evidence>
<dbReference type="InterPro" id="IPR035369">
    <property type="entry name" value="Nrap_D4"/>
</dbReference>
<proteinExistence type="inferred from homology"/>
<dbReference type="InterPro" id="IPR035082">
    <property type="entry name" value="Nrap_D1"/>
</dbReference>
<evidence type="ECO:0000259" key="8">
    <source>
        <dbReference type="Pfam" id="PF17403"/>
    </source>
</evidence>
<dbReference type="PANTHER" id="PTHR17972">
    <property type="entry name" value="NUCLEOLAR RNA-ASSOCIATED PROTEIN"/>
    <property type="match status" value="1"/>
</dbReference>
<feature type="domain" description="Nrap protein" evidence="9">
    <location>
        <begin position="510"/>
        <end position="655"/>
    </location>
</feature>
<feature type="compositionally biased region" description="Acidic residues" evidence="6">
    <location>
        <begin position="32"/>
        <end position="76"/>
    </location>
</feature>
<evidence type="ECO:0000259" key="11">
    <source>
        <dbReference type="Pfam" id="PF17406"/>
    </source>
</evidence>
<keyword evidence="14" id="KW-1185">Reference proteome</keyword>
<evidence type="ECO:0000259" key="12">
    <source>
        <dbReference type="Pfam" id="PF17407"/>
    </source>
</evidence>
<feature type="compositionally biased region" description="Low complexity" evidence="6">
    <location>
        <begin position="92"/>
        <end position="101"/>
    </location>
</feature>
<keyword evidence="5" id="KW-0687">Ribonucleoprotein</keyword>
<dbReference type="EMBL" id="JASGXD010000005">
    <property type="protein sequence ID" value="KAK6005910.1"/>
    <property type="molecule type" value="Genomic_DNA"/>
</dbReference>
<protein>
    <recommendedName>
        <fullName evidence="5">U3 small nucleolar RNA-associated protein 22</fullName>
    </recommendedName>
</protein>
<comment type="subcellular location">
    <subcellularLocation>
        <location evidence="1 5">Nucleus</location>
        <location evidence="1 5">Nucleolus</location>
    </subcellularLocation>
</comment>